<dbReference type="Pfam" id="PF13953">
    <property type="entry name" value="PapC_C"/>
    <property type="match status" value="1"/>
</dbReference>
<evidence type="ECO:0000256" key="7">
    <source>
        <dbReference type="ARBA" id="ARBA00023136"/>
    </source>
</evidence>
<dbReference type="Gene3D" id="2.60.40.2610">
    <property type="entry name" value="Outer membrane usher protein FimD, plug domain"/>
    <property type="match status" value="1"/>
</dbReference>
<evidence type="ECO:0000256" key="6">
    <source>
        <dbReference type="ARBA" id="ARBA00022729"/>
    </source>
</evidence>
<evidence type="ECO:0000256" key="3">
    <source>
        <dbReference type="ARBA" id="ARBA00022448"/>
    </source>
</evidence>
<dbReference type="RefSeq" id="WP_342322839.1">
    <property type="nucleotide sequence ID" value="NZ_CP151800.1"/>
</dbReference>
<evidence type="ECO:0000256" key="8">
    <source>
        <dbReference type="ARBA" id="ARBA00023237"/>
    </source>
</evidence>
<keyword evidence="5" id="KW-0812">Transmembrane</keyword>
<dbReference type="InterPro" id="IPR025885">
    <property type="entry name" value="PapC_N"/>
</dbReference>
<dbReference type="PANTHER" id="PTHR30451">
    <property type="entry name" value="OUTER MEMBRANE USHER PROTEIN"/>
    <property type="match status" value="1"/>
</dbReference>
<keyword evidence="7" id="KW-0472">Membrane</keyword>
<keyword evidence="12" id="KW-1185">Reference proteome</keyword>
<sequence length="821" mass="90354">MAENQEFYFDASLLRDSGLSVEDLQRLNNDELITPGHHSLNIYLNGKFITHGDIEYSRRGENVEPCLSHELLAMIGLKSLPPEAKTSCYWGDDAVMAGVRRKEDLAQLRVDFTVPQALLKTIPRGSVSEASLDAGESMLFLNYIANQYHVKSRQGNAGGMDSSWLSLNGGFNLGLWRYRQQSNLSYSKYEGSRWSTVRRYVQRAIYPLRSELLLGEGFTDGQFFSSMGFRGFQLSSDTRMLPNSQRGYAPVVRGIAKTNAKVTILQGNTTLYETTVAPGPFAIDSLYPTSFAGDLTVLVSEADGSESTFNVPFSALAESMRPGAFSYVYTLGRTRDVGDNELFSELVWRQGLTNSLTLNLGNQLAKGYMSYSLGSVYSTVAGAFGLNTMFSRAKTTDNSYRSGWTMRANYSKFIPQTGTSVTLAGYRYSTAGYSELYDALGSREASRRGAQWQSLSWKQRNRIEISAGQTLGELGDISLSASSQDYRDSKKRDKQLQFNWSKTFKYGIALSLGIARTYNVLPGMGNSAWQNSGSMPTFSLRNQMQTMWSLSMSVPLGDQRYSPIVSTSAHRSSDSNSHDGGYQTTFSGVYGERNPLSYSLNYSTDYKGEQSVFGGGLQKSFSYANAGMSWSTSKNYWQASGSLQGSVVAHKGGVTLGHWVGDSFALIDAPGASGAEIIGGQGTRVDAFGYAIAPSLGAYQFNSIGLDPRNMNDDAELQTAQQRIAPYAGATVRLRFNTLSGQAMLITAQHPKNIPMGAAVYDGYGNYTGMVGQANQIYLRTNDKEGELRVQWGNHAEESCRIEWLITPPRKPLLLMDLPCR</sequence>
<dbReference type="EMBL" id="CP151800">
    <property type="protein sequence ID" value="WZV98223.1"/>
    <property type="molecule type" value="Genomic_DNA"/>
</dbReference>
<dbReference type="InterPro" id="IPR000015">
    <property type="entry name" value="Fimb_usher"/>
</dbReference>
<feature type="domain" description="PapC-like C-terminal" evidence="9">
    <location>
        <begin position="746"/>
        <end position="803"/>
    </location>
</feature>
<name>A0ABZ3B9N9_9ENTR</name>
<dbReference type="Pfam" id="PF13954">
    <property type="entry name" value="PapC_N"/>
    <property type="match status" value="1"/>
</dbReference>
<reference evidence="11 12" key="1">
    <citation type="submission" date="2024-04" db="EMBL/GenBank/DDBJ databases">
        <title>Kosakonia calanthae sp. nov., a halophilic bacterium isolated from leaves of Calanthe tiplacata.</title>
        <authorList>
            <person name="Wu P."/>
        </authorList>
    </citation>
    <scope>NUCLEOTIDE SEQUENCE [LARGE SCALE GENOMIC DNA]</scope>
    <source>
        <strain evidence="11 12">BYX6</strain>
    </source>
</reference>
<evidence type="ECO:0000256" key="4">
    <source>
        <dbReference type="ARBA" id="ARBA00022452"/>
    </source>
</evidence>
<dbReference type="InterPro" id="IPR037224">
    <property type="entry name" value="PapC_N_sf"/>
</dbReference>
<dbReference type="InterPro" id="IPR043142">
    <property type="entry name" value="PapC-like_C_sf"/>
</dbReference>
<evidence type="ECO:0000256" key="5">
    <source>
        <dbReference type="ARBA" id="ARBA00022692"/>
    </source>
</evidence>
<organism evidence="11 12">
    <name type="scientific">Kosakonia calanthes</name>
    <dbReference type="NCBI Taxonomy" id="3139408"/>
    <lineage>
        <taxon>Bacteria</taxon>
        <taxon>Pseudomonadati</taxon>
        <taxon>Pseudomonadota</taxon>
        <taxon>Gammaproteobacteria</taxon>
        <taxon>Enterobacterales</taxon>
        <taxon>Enterobacteriaceae</taxon>
        <taxon>Kosakonia</taxon>
    </lineage>
</organism>
<evidence type="ECO:0000256" key="2">
    <source>
        <dbReference type="ARBA" id="ARBA00008064"/>
    </source>
</evidence>
<evidence type="ECO:0000313" key="11">
    <source>
        <dbReference type="EMBL" id="WZV98223.1"/>
    </source>
</evidence>
<keyword evidence="8" id="KW-0998">Cell outer membrane</keyword>
<evidence type="ECO:0000313" key="12">
    <source>
        <dbReference type="Proteomes" id="UP001466893"/>
    </source>
</evidence>
<feature type="domain" description="PapC N-terminal" evidence="10">
    <location>
        <begin position="8"/>
        <end position="146"/>
    </location>
</feature>
<keyword evidence="3" id="KW-0813">Transport</keyword>
<gene>
    <name evidence="11" type="ORF">AAEY27_21835</name>
</gene>
<evidence type="ECO:0000259" key="10">
    <source>
        <dbReference type="Pfam" id="PF13954"/>
    </source>
</evidence>
<dbReference type="Gene3D" id="3.10.20.410">
    <property type="match status" value="1"/>
</dbReference>
<dbReference type="Gene3D" id="2.60.40.3110">
    <property type="match status" value="1"/>
</dbReference>
<accession>A0ABZ3B9N9</accession>
<dbReference type="Pfam" id="PF00577">
    <property type="entry name" value="Usher"/>
    <property type="match status" value="1"/>
</dbReference>
<comment type="subcellular location">
    <subcellularLocation>
        <location evidence="1">Cell outer membrane</location>
        <topology evidence="1">Multi-pass membrane protein</topology>
    </subcellularLocation>
</comment>
<dbReference type="InterPro" id="IPR025949">
    <property type="entry name" value="PapC-like_C"/>
</dbReference>
<dbReference type="Gene3D" id="2.60.40.2070">
    <property type="match status" value="1"/>
</dbReference>
<dbReference type="InterPro" id="IPR042186">
    <property type="entry name" value="FimD_plug_dom"/>
</dbReference>
<evidence type="ECO:0000259" key="9">
    <source>
        <dbReference type="Pfam" id="PF13953"/>
    </source>
</evidence>
<keyword evidence="4" id="KW-1134">Transmembrane beta strand</keyword>
<dbReference type="SUPFAM" id="SSF141729">
    <property type="entry name" value="FimD N-terminal domain-like"/>
    <property type="match status" value="1"/>
</dbReference>
<keyword evidence="6" id="KW-0732">Signal</keyword>
<proteinExistence type="inferred from homology"/>
<comment type="similarity">
    <text evidence="2">Belongs to the fimbrial export usher family.</text>
</comment>
<protein>
    <submittedName>
        <fullName evidence="11">Fimbria/pilus outer membrane usher protein</fullName>
    </submittedName>
</protein>
<dbReference type="PANTHER" id="PTHR30451:SF20">
    <property type="entry name" value="FIMBRIAE USHER"/>
    <property type="match status" value="1"/>
</dbReference>
<dbReference type="Proteomes" id="UP001466893">
    <property type="component" value="Chromosome"/>
</dbReference>
<evidence type="ECO:0000256" key="1">
    <source>
        <dbReference type="ARBA" id="ARBA00004571"/>
    </source>
</evidence>